<feature type="domain" description="Formyl transferase N-terminal" evidence="6">
    <location>
        <begin position="1"/>
        <end position="181"/>
    </location>
</feature>
<keyword evidence="9" id="KW-1185">Reference proteome</keyword>
<dbReference type="HAMAP" id="MF_00182">
    <property type="entry name" value="Formyl_trans"/>
    <property type="match status" value="1"/>
</dbReference>
<dbReference type="Gene3D" id="3.40.50.12230">
    <property type="match status" value="1"/>
</dbReference>
<dbReference type="SUPFAM" id="SSF50486">
    <property type="entry name" value="FMT C-terminal domain-like"/>
    <property type="match status" value="1"/>
</dbReference>
<dbReference type="CDD" id="cd08704">
    <property type="entry name" value="Met_tRNA_FMT_C"/>
    <property type="match status" value="1"/>
</dbReference>
<name>H0UM02_9BACT</name>
<dbReference type="EC" id="2.1.2.9" evidence="2 5"/>
<dbReference type="InterPro" id="IPR044135">
    <property type="entry name" value="Met-tRNA-FMT_C"/>
</dbReference>
<dbReference type="NCBIfam" id="TIGR00460">
    <property type="entry name" value="fmt"/>
    <property type="match status" value="1"/>
</dbReference>
<dbReference type="InterPro" id="IPR005794">
    <property type="entry name" value="Fmt"/>
</dbReference>
<evidence type="ECO:0000256" key="4">
    <source>
        <dbReference type="ARBA" id="ARBA00022917"/>
    </source>
</evidence>
<evidence type="ECO:0000256" key="5">
    <source>
        <dbReference type="HAMAP-Rule" id="MF_00182"/>
    </source>
</evidence>
<comment type="similarity">
    <text evidence="1 5">Belongs to the Fmt family.</text>
</comment>
<dbReference type="HOGENOM" id="CLU_033347_1_2_0"/>
<dbReference type="PANTHER" id="PTHR11138">
    <property type="entry name" value="METHIONYL-TRNA FORMYLTRANSFERASE"/>
    <property type="match status" value="1"/>
</dbReference>
<proteinExistence type="inferred from homology"/>
<dbReference type="CDD" id="cd08646">
    <property type="entry name" value="FMT_core_Met-tRNA-FMT_N"/>
    <property type="match status" value="1"/>
</dbReference>
<dbReference type="RefSeq" id="WP_008522350.1">
    <property type="nucleotide sequence ID" value="NZ_CM001376.1"/>
</dbReference>
<sequence length="308" mass="33210">MRSVWFCGTGKFAARCLARLASCGVSFELVVTQPPTRRGRGMKELPSPLEEKAVDLGLPVARTLRLNGDEELQSRLSACPPDVMLVVDFGQMIRRPWLDGPRAGCLNIHPSLLPKWRGAAPVRRALMNGDQTVGVTVFSLTEGMDSGPILLQEAMPLGPDDDAGMLLDKLADRGSELLASRLESFCAGGETLQPQDDREATFAPKIDKGECRLDAGESASRLACLVRALSPDIGAWFEFRGQRVKVWKAAPVEARTVPEGHMAFQGGNLLIGTSCGALRLDLVQPAGKKPLEGVSWAQGLRLEGAEIL</sequence>
<dbReference type="InterPro" id="IPR041711">
    <property type="entry name" value="Met-tRNA-FMT_N"/>
</dbReference>
<reference evidence="8 9" key="1">
    <citation type="submission" date="2011-11" db="EMBL/GenBank/DDBJ databases">
        <title>The Noncontiguous Finished genome of Jonquetella anthropi DSM 22815.</title>
        <authorList>
            <consortium name="US DOE Joint Genome Institute (JGI-PGF)"/>
            <person name="Lucas S."/>
            <person name="Copeland A."/>
            <person name="Lapidus A."/>
            <person name="Glavina del Rio T."/>
            <person name="Dalin E."/>
            <person name="Tice H."/>
            <person name="Bruce D."/>
            <person name="Goodwin L."/>
            <person name="Pitluck S."/>
            <person name="Peters L."/>
            <person name="Mikhailova N."/>
            <person name="Held B."/>
            <person name="Kyrpides N."/>
            <person name="Mavromatis K."/>
            <person name="Ivanova N."/>
            <person name="Markowitz V."/>
            <person name="Cheng J.-F."/>
            <person name="Hugenholtz P."/>
            <person name="Woyke T."/>
            <person name="Wu D."/>
            <person name="Gronow S."/>
            <person name="Wellnitz S."/>
            <person name="Brambilla E."/>
            <person name="Klenk H.-P."/>
            <person name="Eisen J.A."/>
        </authorList>
    </citation>
    <scope>NUCLEOTIDE SEQUENCE [LARGE SCALE GENOMIC DNA]</scope>
    <source>
        <strain evidence="8 9">DSM 22815</strain>
    </source>
</reference>
<dbReference type="Pfam" id="PF02911">
    <property type="entry name" value="Formyl_trans_C"/>
    <property type="match status" value="1"/>
</dbReference>
<dbReference type="STRING" id="885272.JonanDRAFT_0113"/>
<evidence type="ECO:0000256" key="3">
    <source>
        <dbReference type="ARBA" id="ARBA00022679"/>
    </source>
</evidence>
<dbReference type="InterPro" id="IPR005793">
    <property type="entry name" value="Formyl_trans_C"/>
</dbReference>
<evidence type="ECO:0000259" key="6">
    <source>
        <dbReference type="Pfam" id="PF00551"/>
    </source>
</evidence>
<dbReference type="PANTHER" id="PTHR11138:SF5">
    <property type="entry name" value="METHIONYL-TRNA FORMYLTRANSFERASE, MITOCHONDRIAL"/>
    <property type="match status" value="1"/>
</dbReference>
<dbReference type="InterPro" id="IPR036477">
    <property type="entry name" value="Formyl_transf_N_sf"/>
</dbReference>
<evidence type="ECO:0000313" key="9">
    <source>
        <dbReference type="Proteomes" id="UP000003806"/>
    </source>
</evidence>
<dbReference type="InterPro" id="IPR011034">
    <property type="entry name" value="Formyl_transferase-like_C_sf"/>
</dbReference>
<dbReference type="OrthoDB" id="9802815at2"/>
<comment type="function">
    <text evidence="5">Attaches a formyl group to the free amino group of methionyl-tRNA(fMet). The formyl group appears to play a dual role in the initiator identity of N-formylmethionyl-tRNA by promoting its recognition by IF2 and preventing the misappropriation of this tRNA by the elongation apparatus.</text>
</comment>
<dbReference type="GO" id="GO:0004479">
    <property type="term" value="F:methionyl-tRNA formyltransferase activity"/>
    <property type="evidence" value="ECO:0007669"/>
    <property type="project" value="UniProtKB-UniRule"/>
</dbReference>
<feature type="binding site" evidence="5">
    <location>
        <begin position="111"/>
        <end position="114"/>
    </location>
    <ligand>
        <name>(6S)-5,6,7,8-tetrahydrofolate</name>
        <dbReference type="ChEBI" id="CHEBI:57453"/>
    </ligand>
</feature>
<dbReference type="InterPro" id="IPR002376">
    <property type="entry name" value="Formyl_transf_N"/>
</dbReference>
<feature type="domain" description="Formyl transferase C-terminal" evidence="7">
    <location>
        <begin position="205"/>
        <end position="300"/>
    </location>
</feature>
<comment type="catalytic activity">
    <reaction evidence="5">
        <text>L-methionyl-tRNA(fMet) + (6R)-10-formyltetrahydrofolate = N-formyl-L-methionyl-tRNA(fMet) + (6S)-5,6,7,8-tetrahydrofolate + H(+)</text>
        <dbReference type="Rhea" id="RHEA:24380"/>
        <dbReference type="Rhea" id="RHEA-COMP:9952"/>
        <dbReference type="Rhea" id="RHEA-COMP:9953"/>
        <dbReference type="ChEBI" id="CHEBI:15378"/>
        <dbReference type="ChEBI" id="CHEBI:57453"/>
        <dbReference type="ChEBI" id="CHEBI:78530"/>
        <dbReference type="ChEBI" id="CHEBI:78844"/>
        <dbReference type="ChEBI" id="CHEBI:195366"/>
        <dbReference type="EC" id="2.1.2.9"/>
    </reaction>
</comment>
<dbReference type="EMBL" id="CM001376">
    <property type="protein sequence ID" value="EHM12544.1"/>
    <property type="molecule type" value="Genomic_DNA"/>
</dbReference>
<dbReference type="Proteomes" id="UP000003806">
    <property type="component" value="Chromosome"/>
</dbReference>
<organism evidence="8 9">
    <name type="scientific">Jonquetella anthropi DSM 22815</name>
    <dbReference type="NCBI Taxonomy" id="885272"/>
    <lineage>
        <taxon>Bacteria</taxon>
        <taxon>Thermotogati</taxon>
        <taxon>Synergistota</taxon>
        <taxon>Synergistia</taxon>
        <taxon>Synergistales</taxon>
        <taxon>Dethiosulfovibrionaceae</taxon>
        <taxon>Jonquetella</taxon>
    </lineage>
</organism>
<dbReference type="SUPFAM" id="SSF53328">
    <property type="entry name" value="Formyltransferase"/>
    <property type="match status" value="1"/>
</dbReference>
<dbReference type="AlphaFoldDB" id="H0UM02"/>
<keyword evidence="3 5" id="KW-0808">Transferase</keyword>
<dbReference type="Pfam" id="PF00551">
    <property type="entry name" value="Formyl_trans_N"/>
    <property type="match status" value="1"/>
</dbReference>
<dbReference type="eggNOG" id="COG0223">
    <property type="taxonomic scope" value="Bacteria"/>
</dbReference>
<protein>
    <recommendedName>
        <fullName evidence="2 5">Methionyl-tRNA formyltransferase</fullName>
        <ecNumber evidence="2 5">2.1.2.9</ecNumber>
    </recommendedName>
</protein>
<keyword evidence="4 5" id="KW-0648">Protein biosynthesis</keyword>
<gene>
    <name evidence="5" type="primary">fmt</name>
    <name evidence="8" type="ORF">JonanDRAFT_0113</name>
</gene>
<evidence type="ECO:0000259" key="7">
    <source>
        <dbReference type="Pfam" id="PF02911"/>
    </source>
</evidence>
<evidence type="ECO:0000256" key="1">
    <source>
        <dbReference type="ARBA" id="ARBA00010699"/>
    </source>
</evidence>
<dbReference type="GO" id="GO:0005829">
    <property type="term" value="C:cytosol"/>
    <property type="evidence" value="ECO:0007669"/>
    <property type="project" value="TreeGrafter"/>
</dbReference>
<evidence type="ECO:0000313" key="8">
    <source>
        <dbReference type="EMBL" id="EHM12544.1"/>
    </source>
</evidence>
<accession>H0UM02</accession>
<evidence type="ECO:0000256" key="2">
    <source>
        <dbReference type="ARBA" id="ARBA00012261"/>
    </source>
</evidence>